<keyword evidence="3" id="KW-1185">Reference proteome</keyword>
<keyword evidence="2" id="KW-0808">Transferase</keyword>
<name>A0ABN3EAP0_9ACTN</name>
<dbReference type="EMBL" id="BAAATR010000018">
    <property type="protein sequence ID" value="GAA2253131.1"/>
    <property type="molecule type" value="Genomic_DNA"/>
</dbReference>
<comment type="caution">
    <text evidence="2">The sequence shown here is derived from an EMBL/GenBank/DDBJ whole genome shotgun (WGS) entry which is preliminary data.</text>
</comment>
<dbReference type="SUPFAM" id="SSF53335">
    <property type="entry name" value="S-adenosyl-L-methionine-dependent methyltransferases"/>
    <property type="match status" value="1"/>
</dbReference>
<dbReference type="RefSeq" id="WP_344637904.1">
    <property type="nucleotide sequence ID" value="NZ_BAAATR010000018.1"/>
</dbReference>
<evidence type="ECO:0000259" key="1">
    <source>
        <dbReference type="Pfam" id="PF08241"/>
    </source>
</evidence>
<proteinExistence type="predicted"/>
<reference evidence="2 3" key="1">
    <citation type="journal article" date="2019" name="Int. J. Syst. Evol. Microbiol.">
        <title>The Global Catalogue of Microorganisms (GCM) 10K type strain sequencing project: providing services to taxonomists for standard genome sequencing and annotation.</title>
        <authorList>
            <consortium name="The Broad Institute Genomics Platform"/>
            <consortium name="The Broad Institute Genome Sequencing Center for Infectious Disease"/>
            <person name="Wu L."/>
            <person name="Ma J."/>
        </authorList>
    </citation>
    <scope>NUCLEOTIDE SEQUENCE [LARGE SCALE GENOMIC DNA]</scope>
    <source>
        <strain evidence="2 3">JCM 7356</strain>
    </source>
</reference>
<dbReference type="CDD" id="cd02440">
    <property type="entry name" value="AdoMet_MTases"/>
    <property type="match status" value="1"/>
</dbReference>
<dbReference type="Proteomes" id="UP001500305">
    <property type="component" value="Unassembled WGS sequence"/>
</dbReference>
<dbReference type="Gene3D" id="3.40.50.150">
    <property type="entry name" value="Vaccinia Virus protein VP39"/>
    <property type="match status" value="1"/>
</dbReference>
<accession>A0ABN3EAP0</accession>
<evidence type="ECO:0000313" key="3">
    <source>
        <dbReference type="Proteomes" id="UP001500305"/>
    </source>
</evidence>
<dbReference type="Pfam" id="PF08241">
    <property type="entry name" value="Methyltransf_11"/>
    <property type="match status" value="1"/>
</dbReference>
<keyword evidence="2" id="KW-0489">Methyltransferase</keyword>
<dbReference type="InterPro" id="IPR013216">
    <property type="entry name" value="Methyltransf_11"/>
</dbReference>
<gene>
    <name evidence="2" type="ORF">GCM10010430_41040</name>
</gene>
<organism evidence="2 3">
    <name type="scientific">Kitasatospora cystarginea</name>
    <dbReference type="NCBI Taxonomy" id="58350"/>
    <lineage>
        <taxon>Bacteria</taxon>
        <taxon>Bacillati</taxon>
        <taxon>Actinomycetota</taxon>
        <taxon>Actinomycetes</taxon>
        <taxon>Kitasatosporales</taxon>
        <taxon>Streptomycetaceae</taxon>
        <taxon>Kitasatospora</taxon>
    </lineage>
</organism>
<sequence>MTATRPWVDDPFAEAISSGRGPLWLRRSDGGRLRLDVERWCAPAAGADHELLRRCVRLGTPVLDLGCGPGRLVAELLALGVPAMGVDVTLTAVARTQHLGGPALCRSLFDRLPAEGRWGTVLLADGNLGIGGDPDALLHRVSQLLSPDGRLLVEVEPAAVDERLTVQVQGPDGRCGPPFRWARLGAEATVRRAAHAGLVERERWTSHGRCFLALARDHGDHAHRERSSGSGATSSNRSAPGFSLVVKRL</sequence>
<evidence type="ECO:0000313" key="2">
    <source>
        <dbReference type="EMBL" id="GAA2253131.1"/>
    </source>
</evidence>
<feature type="domain" description="Methyltransferase type 11" evidence="1">
    <location>
        <begin position="63"/>
        <end position="152"/>
    </location>
</feature>
<dbReference type="GO" id="GO:0032259">
    <property type="term" value="P:methylation"/>
    <property type="evidence" value="ECO:0007669"/>
    <property type="project" value="UniProtKB-KW"/>
</dbReference>
<dbReference type="GO" id="GO:0008168">
    <property type="term" value="F:methyltransferase activity"/>
    <property type="evidence" value="ECO:0007669"/>
    <property type="project" value="UniProtKB-KW"/>
</dbReference>
<protein>
    <submittedName>
        <fullName evidence="2">Class I SAM-dependent methyltransferase</fullName>
    </submittedName>
</protein>
<dbReference type="InterPro" id="IPR029063">
    <property type="entry name" value="SAM-dependent_MTases_sf"/>
</dbReference>